<dbReference type="PANTHER" id="PTHR11638">
    <property type="entry name" value="ATP-DEPENDENT CLP PROTEASE"/>
    <property type="match status" value="1"/>
</dbReference>
<dbReference type="InterPro" id="IPR050130">
    <property type="entry name" value="ClpA_ClpB"/>
</dbReference>
<dbReference type="GO" id="GO:0016887">
    <property type="term" value="F:ATP hydrolysis activity"/>
    <property type="evidence" value="ECO:0007669"/>
    <property type="project" value="TreeGrafter"/>
</dbReference>
<keyword evidence="4" id="KW-1185">Reference proteome</keyword>
<evidence type="ECO:0000313" key="3">
    <source>
        <dbReference type="EMBL" id="GFZ12152.1"/>
    </source>
</evidence>
<gene>
    <name evidence="3" type="ORF">Acr_23g0005370</name>
</gene>
<dbReference type="GO" id="GO:0005737">
    <property type="term" value="C:cytoplasm"/>
    <property type="evidence" value="ECO:0007669"/>
    <property type="project" value="TreeGrafter"/>
</dbReference>
<dbReference type="PANTHER" id="PTHR11638:SF18">
    <property type="entry name" value="HEAT SHOCK PROTEIN 104"/>
    <property type="match status" value="1"/>
</dbReference>
<evidence type="ECO:0000256" key="1">
    <source>
        <dbReference type="ARBA" id="ARBA00022741"/>
    </source>
</evidence>
<dbReference type="Gene3D" id="3.40.50.300">
    <property type="entry name" value="P-loop containing nucleotide triphosphate hydrolases"/>
    <property type="match status" value="1"/>
</dbReference>
<proteinExistence type="predicted"/>
<dbReference type="InterPro" id="IPR027417">
    <property type="entry name" value="P-loop_NTPase"/>
</dbReference>
<organism evidence="3 4">
    <name type="scientific">Actinidia rufa</name>
    <dbReference type="NCBI Taxonomy" id="165716"/>
    <lineage>
        <taxon>Eukaryota</taxon>
        <taxon>Viridiplantae</taxon>
        <taxon>Streptophyta</taxon>
        <taxon>Embryophyta</taxon>
        <taxon>Tracheophyta</taxon>
        <taxon>Spermatophyta</taxon>
        <taxon>Magnoliopsida</taxon>
        <taxon>eudicotyledons</taxon>
        <taxon>Gunneridae</taxon>
        <taxon>Pentapetalae</taxon>
        <taxon>asterids</taxon>
        <taxon>Ericales</taxon>
        <taxon>Actinidiaceae</taxon>
        <taxon>Actinidia</taxon>
    </lineage>
</organism>
<dbReference type="SUPFAM" id="SSF52540">
    <property type="entry name" value="P-loop containing nucleoside triphosphate hydrolases"/>
    <property type="match status" value="1"/>
</dbReference>
<dbReference type="OrthoDB" id="47330at2759"/>
<dbReference type="Proteomes" id="UP000585474">
    <property type="component" value="Unassembled WGS sequence"/>
</dbReference>
<comment type="caution">
    <text evidence="3">The sequence shown here is derived from an EMBL/GenBank/DDBJ whole genome shotgun (WGS) entry which is preliminary data.</text>
</comment>
<keyword evidence="1" id="KW-0547">Nucleotide-binding</keyword>
<keyword evidence="2" id="KW-0067">ATP-binding</keyword>
<accession>A0A7J0GMZ3</accession>
<name>A0A7J0GMZ3_9ERIC</name>
<dbReference type="GO" id="GO:0034605">
    <property type="term" value="P:cellular response to heat"/>
    <property type="evidence" value="ECO:0007669"/>
    <property type="project" value="TreeGrafter"/>
</dbReference>
<evidence type="ECO:0000256" key="2">
    <source>
        <dbReference type="ARBA" id="ARBA00022840"/>
    </source>
</evidence>
<reference evidence="3 4" key="1">
    <citation type="submission" date="2019-07" db="EMBL/GenBank/DDBJ databases">
        <title>De Novo Assembly of kiwifruit Actinidia rufa.</title>
        <authorList>
            <person name="Sugita-Konishi S."/>
            <person name="Sato K."/>
            <person name="Mori E."/>
            <person name="Abe Y."/>
            <person name="Kisaki G."/>
            <person name="Hamano K."/>
            <person name="Suezawa K."/>
            <person name="Otani M."/>
            <person name="Fukuda T."/>
            <person name="Manabe T."/>
            <person name="Gomi K."/>
            <person name="Tabuchi M."/>
            <person name="Akimitsu K."/>
            <person name="Kataoka I."/>
        </authorList>
    </citation>
    <scope>NUCLEOTIDE SEQUENCE [LARGE SCALE GENOMIC DNA]</scope>
    <source>
        <strain evidence="4">cv. Fuchu</strain>
    </source>
</reference>
<keyword evidence="3" id="KW-0346">Stress response</keyword>
<dbReference type="AlphaFoldDB" id="A0A7J0GMZ3"/>
<dbReference type="GO" id="GO:0005524">
    <property type="term" value="F:ATP binding"/>
    <property type="evidence" value="ECO:0007669"/>
    <property type="project" value="UniProtKB-KW"/>
</dbReference>
<dbReference type="EMBL" id="BJWL01000023">
    <property type="protein sequence ID" value="GFZ12152.1"/>
    <property type="molecule type" value="Genomic_DNA"/>
</dbReference>
<evidence type="ECO:0000313" key="4">
    <source>
        <dbReference type="Proteomes" id="UP000585474"/>
    </source>
</evidence>
<protein>
    <submittedName>
        <fullName evidence="3">Heat shock protein 101</fullName>
    </submittedName>
</protein>
<sequence>MLKSQALKGTEENVMIKNVEPDQIAKVVSLCTGIPVSRLGQNEEERLIGLAKRLHQRIVQGESVCAVAAAMLRSRAGLGRPKQPIGSFLFLGPTGVGKTKLAKALAEQLLTMRSC</sequence>